<name>A0A822Z4T3_NELNU</name>
<gene>
    <name evidence="1" type="ORF">HUJ06_013023</name>
</gene>
<protein>
    <submittedName>
        <fullName evidence="1">Uncharacterized protein</fullName>
    </submittedName>
</protein>
<organism evidence="1 2">
    <name type="scientific">Nelumbo nucifera</name>
    <name type="common">Sacred lotus</name>
    <dbReference type="NCBI Taxonomy" id="4432"/>
    <lineage>
        <taxon>Eukaryota</taxon>
        <taxon>Viridiplantae</taxon>
        <taxon>Streptophyta</taxon>
        <taxon>Embryophyta</taxon>
        <taxon>Tracheophyta</taxon>
        <taxon>Spermatophyta</taxon>
        <taxon>Magnoliopsida</taxon>
        <taxon>Proteales</taxon>
        <taxon>Nelumbonaceae</taxon>
        <taxon>Nelumbo</taxon>
    </lineage>
</organism>
<dbReference type="EMBL" id="DUZY01000005">
    <property type="protein sequence ID" value="DAD38701.1"/>
    <property type="molecule type" value="Genomic_DNA"/>
</dbReference>
<comment type="caution">
    <text evidence="1">The sequence shown here is derived from an EMBL/GenBank/DDBJ whole genome shotgun (WGS) entry which is preliminary data.</text>
</comment>
<sequence>MGVFFKDERIENGGEASHTFDIKENSKCNDISKSWCSNLCVEPNWILLPSSSSSFSLLATTKLRIMEASLLFFLISSIVKTLRRKDGVGEKGGRDFS</sequence>
<evidence type="ECO:0000313" key="1">
    <source>
        <dbReference type="EMBL" id="DAD38701.1"/>
    </source>
</evidence>
<dbReference type="Proteomes" id="UP000607653">
    <property type="component" value="Unassembled WGS sequence"/>
</dbReference>
<keyword evidence="2" id="KW-1185">Reference proteome</keyword>
<reference evidence="1 2" key="1">
    <citation type="journal article" date="2020" name="Mol. Biol. Evol.">
        <title>Distinct Expression and Methylation Patterns for Genes with Different Fates following a Single Whole-Genome Duplication in Flowering Plants.</title>
        <authorList>
            <person name="Shi T."/>
            <person name="Rahmani R.S."/>
            <person name="Gugger P.F."/>
            <person name="Wang M."/>
            <person name="Li H."/>
            <person name="Zhang Y."/>
            <person name="Li Z."/>
            <person name="Wang Q."/>
            <person name="Van de Peer Y."/>
            <person name="Marchal K."/>
            <person name="Chen J."/>
        </authorList>
    </citation>
    <scope>NUCLEOTIDE SEQUENCE [LARGE SCALE GENOMIC DNA]</scope>
    <source>
        <tissue evidence="1">Leaf</tissue>
    </source>
</reference>
<evidence type="ECO:0000313" key="2">
    <source>
        <dbReference type="Proteomes" id="UP000607653"/>
    </source>
</evidence>
<dbReference type="AlphaFoldDB" id="A0A822Z4T3"/>
<accession>A0A822Z4T3</accession>
<proteinExistence type="predicted"/>